<proteinExistence type="predicted"/>
<feature type="signal peptide" evidence="2">
    <location>
        <begin position="1"/>
        <end position="15"/>
    </location>
</feature>
<evidence type="ECO:0000313" key="3">
    <source>
        <dbReference type="EMBL" id="CAD8971179.1"/>
    </source>
</evidence>
<name>A0A6U2EM89_HEMAN</name>
<feature type="chain" id="PRO_5030159951" description="GCK domain-containing protein" evidence="2">
    <location>
        <begin position="16"/>
        <end position="444"/>
    </location>
</feature>
<feature type="compositionally biased region" description="Basic and acidic residues" evidence="1">
    <location>
        <begin position="418"/>
        <end position="437"/>
    </location>
</feature>
<protein>
    <recommendedName>
        <fullName evidence="4">GCK domain-containing protein</fullName>
    </recommendedName>
</protein>
<sequence>MAVFAVACAVVLAVSSPIAAPAGRVSLAQMASNSHYGVRGRVTMLMEEKKELSEEDVRFLKHYDQCQSCLVKCDHYEENNCDSFEPKKECEWEQVMEGCEDCKGKGCGPVVEYIAENEALNATYGDNEEAKAAAVDEMAWRDACAGAVDDFSKFETCIHEASTVAHAEGCLKQFLHPMPANMLNLAKKIAKTVGPPTCAMSYTGHECEPSPSPEDNEGTCPQGFMCMPDPAKCESCACSCNTPADKLKNLEGCLSKAANPHAGAFCLATFFSQLPPEFVEAAIEAASQPEGVDEHYAQILAACGGDENGTEVVTKCLEQVEYCVRPLQGKAGTFPEDESKYQGICECFRDEDVLKHCAVDADENKTGAAECAGAISEHYVYHVHHTYCKDQTEAACNFQCEWPLPGFFGDVAKKAEEALKEQKKEEKEKEKEAKEAEEAAAAAE</sequence>
<evidence type="ECO:0000256" key="1">
    <source>
        <dbReference type="SAM" id="MobiDB-lite"/>
    </source>
</evidence>
<evidence type="ECO:0008006" key="4">
    <source>
        <dbReference type="Google" id="ProtNLM"/>
    </source>
</evidence>
<keyword evidence="2" id="KW-0732">Signal</keyword>
<reference evidence="3" key="1">
    <citation type="submission" date="2021-01" db="EMBL/GenBank/DDBJ databases">
        <authorList>
            <person name="Corre E."/>
            <person name="Pelletier E."/>
            <person name="Niang G."/>
            <person name="Scheremetjew M."/>
            <person name="Finn R."/>
            <person name="Kale V."/>
            <person name="Holt S."/>
            <person name="Cochrane G."/>
            <person name="Meng A."/>
            <person name="Brown T."/>
            <person name="Cohen L."/>
        </authorList>
    </citation>
    <scope>NUCLEOTIDE SEQUENCE</scope>
    <source>
        <strain evidence="3">CCMP644</strain>
    </source>
</reference>
<feature type="region of interest" description="Disordered" evidence="1">
    <location>
        <begin position="418"/>
        <end position="444"/>
    </location>
</feature>
<dbReference type="AlphaFoldDB" id="A0A6U2EM89"/>
<dbReference type="EMBL" id="HBFX01036816">
    <property type="protein sequence ID" value="CAD8971179.1"/>
    <property type="molecule type" value="Transcribed_RNA"/>
</dbReference>
<evidence type="ECO:0000256" key="2">
    <source>
        <dbReference type="SAM" id="SignalP"/>
    </source>
</evidence>
<accession>A0A6U2EM89</accession>
<organism evidence="3">
    <name type="scientific">Hemiselmis andersenii</name>
    <name type="common">Cryptophyte alga</name>
    <dbReference type="NCBI Taxonomy" id="464988"/>
    <lineage>
        <taxon>Eukaryota</taxon>
        <taxon>Cryptophyceae</taxon>
        <taxon>Cryptomonadales</taxon>
        <taxon>Hemiselmidaceae</taxon>
        <taxon>Hemiselmis</taxon>
    </lineage>
</organism>
<gene>
    <name evidence="3" type="ORF">HAND00432_LOCUS22178</name>
</gene>